<dbReference type="InterPro" id="IPR016032">
    <property type="entry name" value="Sig_transdc_resp-reg_C-effctor"/>
</dbReference>
<feature type="modified residue" description="4-aspartylphosphate" evidence="2">
    <location>
        <position position="58"/>
    </location>
</feature>
<proteinExistence type="predicted"/>
<gene>
    <name evidence="6" type="ORF">EA58_00965</name>
</gene>
<reference evidence="6 7" key="1">
    <citation type="submission" date="2014-04" db="EMBL/GenBank/DDBJ databases">
        <title>Draft genome sequence of Photobacterium halotolerans S2753: a solonamide, ngercheumicin and holomycin producer.</title>
        <authorList>
            <person name="Machado H.R."/>
            <person name="Gram L."/>
        </authorList>
    </citation>
    <scope>NUCLEOTIDE SEQUENCE [LARGE SCALE GENOMIC DNA]</scope>
    <source>
        <strain evidence="6 7">S2753</strain>
    </source>
</reference>
<dbReference type="InterPro" id="IPR036388">
    <property type="entry name" value="WH-like_DNA-bd_sf"/>
</dbReference>
<dbReference type="EMBL" id="JMIB01000002">
    <property type="protein sequence ID" value="KDM93468.1"/>
    <property type="molecule type" value="Genomic_DNA"/>
</dbReference>
<dbReference type="InterPro" id="IPR001867">
    <property type="entry name" value="OmpR/PhoB-type_DNA-bd"/>
</dbReference>
<keyword evidence="2" id="KW-0597">Phosphoprotein</keyword>
<dbReference type="AlphaFoldDB" id="A0A066S1D8"/>
<organism evidence="6 7">
    <name type="scientific">Photobacterium galatheae</name>
    <dbReference type="NCBI Taxonomy" id="1654360"/>
    <lineage>
        <taxon>Bacteria</taxon>
        <taxon>Pseudomonadati</taxon>
        <taxon>Pseudomonadota</taxon>
        <taxon>Gammaproteobacteria</taxon>
        <taxon>Vibrionales</taxon>
        <taxon>Vibrionaceae</taxon>
        <taxon>Photobacterium</taxon>
    </lineage>
</organism>
<dbReference type="Pfam" id="PF00072">
    <property type="entry name" value="Response_reg"/>
    <property type="match status" value="1"/>
</dbReference>
<keyword evidence="1 3" id="KW-0238">DNA-binding</keyword>
<dbReference type="Gene3D" id="1.10.10.10">
    <property type="entry name" value="Winged helix-like DNA-binding domain superfamily/Winged helix DNA-binding domain"/>
    <property type="match status" value="1"/>
</dbReference>
<evidence type="ECO:0000256" key="1">
    <source>
        <dbReference type="ARBA" id="ARBA00023125"/>
    </source>
</evidence>
<evidence type="ECO:0000259" key="4">
    <source>
        <dbReference type="PROSITE" id="PS50110"/>
    </source>
</evidence>
<dbReference type="GO" id="GO:0006355">
    <property type="term" value="P:regulation of DNA-templated transcription"/>
    <property type="evidence" value="ECO:0007669"/>
    <property type="project" value="InterPro"/>
</dbReference>
<dbReference type="InterPro" id="IPR039420">
    <property type="entry name" value="WalR-like"/>
</dbReference>
<evidence type="ECO:0008006" key="8">
    <source>
        <dbReference type="Google" id="ProtNLM"/>
    </source>
</evidence>
<dbReference type="SUPFAM" id="SSF52172">
    <property type="entry name" value="CheY-like"/>
    <property type="match status" value="1"/>
</dbReference>
<dbReference type="OrthoDB" id="9802426at2"/>
<comment type="caution">
    <text evidence="6">The sequence shown here is derived from an EMBL/GenBank/DDBJ whole genome shotgun (WGS) entry which is preliminary data.</text>
</comment>
<dbReference type="RefSeq" id="WP_036747806.1">
    <property type="nucleotide sequence ID" value="NZ_JAGSGC010000001.1"/>
</dbReference>
<dbReference type="PROSITE" id="PS51755">
    <property type="entry name" value="OMPR_PHOB"/>
    <property type="match status" value="1"/>
</dbReference>
<feature type="domain" description="OmpR/PhoB-type" evidence="5">
    <location>
        <begin position="134"/>
        <end position="232"/>
    </location>
</feature>
<dbReference type="PANTHER" id="PTHR48111:SF47">
    <property type="entry name" value="TRANSCRIPTIONAL REGULATORY PROTEIN RSTA"/>
    <property type="match status" value="1"/>
</dbReference>
<feature type="DNA-binding region" description="OmpR/PhoB-type" evidence="3">
    <location>
        <begin position="134"/>
        <end position="232"/>
    </location>
</feature>
<dbReference type="SUPFAM" id="SSF46894">
    <property type="entry name" value="C-terminal effector domain of the bipartite response regulators"/>
    <property type="match status" value="1"/>
</dbReference>
<sequence length="239" mass="27478">MKENHKNKHLVIIEDDVELAILLSAFFEKNGFSVCLKHSGKAGLEYSLKHQPDFVLLDLMLPEVDGICVCRALQNRFQGKIIVLTASEDDIDQIMLLEMGADDYIQKPVNPRIILARLRNLIRLSTHCQSNQPSEQLSIGPFQLNFPRRSVYKDERNLEMTDSEFTLFSLLARNADNIVTRDDISRQLFGRDFDGLDRSIDNKVMNLRKKIGDELPYQFIITVRGKGYLLVNDKQEACY</sequence>
<protein>
    <recommendedName>
        <fullName evidence="8">Chemotaxis protein CheY</fullName>
    </recommendedName>
</protein>
<dbReference type="Proteomes" id="UP000027192">
    <property type="component" value="Unassembled WGS sequence"/>
</dbReference>
<evidence type="ECO:0000256" key="2">
    <source>
        <dbReference type="PROSITE-ProRule" id="PRU00169"/>
    </source>
</evidence>
<dbReference type="SMART" id="SM00862">
    <property type="entry name" value="Trans_reg_C"/>
    <property type="match status" value="1"/>
</dbReference>
<evidence type="ECO:0000313" key="7">
    <source>
        <dbReference type="Proteomes" id="UP000027192"/>
    </source>
</evidence>
<dbReference type="CDD" id="cd00383">
    <property type="entry name" value="trans_reg_C"/>
    <property type="match status" value="1"/>
</dbReference>
<evidence type="ECO:0000313" key="6">
    <source>
        <dbReference type="EMBL" id="KDM93468.1"/>
    </source>
</evidence>
<dbReference type="GO" id="GO:0000976">
    <property type="term" value="F:transcription cis-regulatory region binding"/>
    <property type="evidence" value="ECO:0007669"/>
    <property type="project" value="TreeGrafter"/>
</dbReference>
<accession>A0A066S1D8</accession>
<dbReference type="Gene3D" id="3.40.50.2300">
    <property type="match status" value="1"/>
</dbReference>
<dbReference type="PROSITE" id="PS50110">
    <property type="entry name" value="RESPONSE_REGULATORY"/>
    <property type="match status" value="1"/>
</dbReference>
<dbReference type="InterPro" id="IPR001789">
    <property type="entry name" value="Sig_transdc_resp-reg_receiver"/>
</dbReference>
<dbReference type="GO" id="GO:0000156">
    <property type="term" value="F:phosphorelay response regulator activity"/>
    <property type="evidence" value="ECO:0007669"/>
    <property type="project" value="TreeGrafter"/>
</dbReference>
<evidence type="ECO:0000256" key="3">
    <source>
        <dbReference type="PROSITE-ProRule" id="PRU01091"/>
    </source>
</evidence>
<evidence type="ECO:0000259" key="5">
    <source>
        <dbReference type="PROSITE" id="PS51755"/>
    </source>
</evidence>
<dbReference type="GO" id="GO:0005829">
    <property type="term" value="C:cytosol"/>
    <property type="evidence" value="ECO:0007669"/>
    <property type="project" value="TreeGrafter"/>
</dbReference>
<name>A0A066S1D8_9GAMM</name>
<feature type="domain" description="Response regulatory" evidence="4">
    <location>
        <begin position="9"/>
        <end position="122"/>
    </location>
</feature>
<keyword evidence="7" id="KW-1185">Reference proteome</keyword>
<dbReference type="SMART" id="SM00448">
    <property type="entry name" value="REC"/>
    <property type="match status" value="1"/>
</dbReference>
<dbReference type="STRING" id="1654360.EA58_00965"/>
<dbReference type="Pfam" id="PF00486">
    <property type="entry name" value="Trans_reg_C"/>
    <property type="match status" value="1"/>
</dbReference>
<dbReference type="InterPro" id="IPR011006">
    <property type="entry name" value="CheY-like_superfamily"/>
</dbReference>
<dbReference type="PANTHER" id="PTHR48111">
    <property type="entry name" value="REGULATOR OF RPOS"/>
    <property type="match status" value="1"/>
</dbReference>
<dbReference type="GO" id="GO:0032993">
    <property type="term" value="C:protein-DNA complex"/>
    <property type="evidence" value="ECO:0007669"/>
    <property type="project" value="TreeGrafter"/>
</dbReference>